<accession>A0A0M3JHB4</accession>
<feature type="signal peptide" evidence="1">
    <location>
        <begin position="1"/>
        <end position="21"/>
    </location>
</feature>
<evidence type="ECO:0000313" key="4">
    <source>
        <dbReference type="WBParaSite" id="ASIM_0000702501-mRNA-1"/>
    </source>
</evidence>
<feature type="chain" id="PRO_5043120878" evidence="1">
    <location>
        <begin position="22"/>
        <end position="84"/>
    </location>
</feature>
<reference evidence="2 3" key="2">
    <citation type="submission" date="2018-11" db="EMBL/GenBank/DDBJ databases">
        <authorList>
            <consortium name="Pathogen Informatics"/>
        </authorList>
    </citation>
    <scope>NUCLEOTIDE SEQUENCE [LARGE SCALE GENOMIC DNA]</scope>
</reference>
<gene>
    <name evidence="2" type="ORF">ASIM_LOCUS6798</name>
</gene>
<keyword evidence="3" id="KW-1185">Reference proteome</keyword>
<dbReference type="Gene3D" id="3.40.50.11350">
    <property type="match status" value="1"/>
</dbReference>
<evidence type="ECO:0000313" key="3">
    <source>
        <dbReference type="Proteomes" id="UP000267096"/>
    </source>
</evidence>
<name>A0A0M3JHB4_ANISI</name>
<dbReference type="Proteomes" id="UP000267096">
    <property type="component" value="Unassembled WGS sequence"/>
</dbReference>
<organism evidence="4">
    <name type="scientific">Anisakis simplex</name>
    <name type="common">Herring worm</name>
    <dbReference type="NCBI Taxonomy" id="6269"/>
    <lineage>
        <taxon>Eukaryota</taxon>
        <taxon>Metazoa</taxon>
        <taxon>Ecdysozoa</taxon>
        <taxon>Nematoda</taxon>
        <taxon>Chromadorea</taxon>
        <taxon>Rhabditida</taxon>
        <taxon>Spirurina</taxon>
        <taxon>Ascaridomorpha</taxon>
        <taxon>Ascaridoidea</taxon>
        <taxon>Anisakidae</taxon>
        <taxon>Anisakis</taxon>
        <taxon>Anisakis simplex complex</taxon>
    </lineage>
</organism>
<dbReference type="OrthoDB" id="422368at2759"/>
<dbReference type="WBParaSite" id="ASIM_0000702501-mRNA-1">
    <property type="protein sequence ID" value="ASIM_0000702501-mRNA-1"/>
    <property type="gene ID" value="ASIM_0000702501"/>
</dbReference>
<evidence type="ECO:0000256" key="1">
    <source>
        <dbReference type="SAM" id="SignalP"/>
    </source>
</evidence>
<dbReference type="EMBL" id="UYRR01015364">
    <property type="protein sequence ID" value="VDK27838.1"/>
    <property type="molecule type" value="Genomic_DNA"/>
</dbReference>
<keyword evidence="1" id="KW-0732">Signal</keyword>
<protein>
    <submittedName>
        <fullName evidence="4">GDP-fucose protein O-fucosyltransferase 2 (inferred by orthology to a C. elegans protein)</fullName>
    </submittedName>
</protein>
<sequence>MRQNTDFIFVLFCFQWICAHARYFSGTHSSTFSFRIHEDREILGFDPESTFNCLCPDGKPDCEQPAKWKIVYSKEEFEKNLYGL</sequence>
<proteinExistence type="predicted"/>
<reference evidence="4" key="1">
    <citation type="submission" date="2017-02" db="UniProtKB">
        <authorList>
            <consortium name="WormBaseParasite"/>
        </authorList>
    </citation>
    <scope>IDENTIFICATION</scope>
</reference>
<dbReference type="AlphaFoldDB" id="A0A0M3JHB4"/>
<evidence type="ECO:0000313" key="2">
    <source>
        <dbReference type="EMBL" id="VDK27838.1"/>
    </source>
</evidence>